<keyword evidence="1" id="KW-0812">Transmembrane</keyword>
<evidence type="ECO:0000313" key="3">
    <source>
        <dbReference type="Proteomes" id="UP001321700"/>
    </source>
</evidence>
<reference evidence="2 3" key="1">
    <citation type="submission" date="2023-08" db="EMBL/GenBank/DDBJ databases">
        <title>Rhodoferax potami sp. nov. and Rhodoferax mekongensis sp. nov., isolated from the Mekong River in Thailand.</title>
        <authorList>
            <person name="Kitikhun S."/>
            <person name="Charoenyingcharoen P."/>
            <person name="Siriarchawattana P."/>
            <person name="Likhitrattanapisal S."/>
            <person name="Nilsakha T."/>
            <person name="Chanpet A."/>
            <person name="Rattanawaree P."/>
            <person name="Ingsriswang S."/>
        </authorList>
    </citation>
    <scope>NUCLEOTIDE SEQUENCE [LARGE SCALE GENOMIC DNA]</scope>
    <source>
        <strain evidence="2 3">TBRC 17660</strain>
    </source>
</reference>
<dbReference type="Proteomes" id="UP001321700">
    <property type="component" value="Unassembled WGS sequence"/>
</dbReference>
<keyword evidence="3" id="KW-1185">Reference proteome</keyword>
<organism evidence="2 3">
    <name type="scientific">Rhodoferax potami</name>
    <dbReference type="NCBI Taxonomy" id="3068338"/>
    <lineage>
        <taxon>Bacteria</taxon>
        <taxon>Pseudomonadati</taxon>
        <taxon>Pseudomonadota</taxon>
        <taxon>Betaproteobacteria</taxon>
        <taxon>Burkholderiales</taxon>
        <taxon>Comamonadaceae</taxon>
        <taxon>Rhodoferax</taxon>
    </lineage>
</organism>
<keyword evidence="1" id="KW-0472">Membrane</keyword>
<feature type="transmembrane region" description="Helical" evidence="1">
    <location>
        <begin position="42"/>
        <end position="61"/>
    </location>
</feature>
<evidence type="ECO:0000313" key="2">
    <source>
        <dbReference type="EMBL" id="MDT7519322.1"/>
    </source>
</evidence>
<name>A0ABU3KPI1_9BURK</name>
<dbReference type="RefSeq" id="WP_313875005.1">
    <property type="nucleotide sequence ID" value="NZ_JAVBIK010000001.1"/>
</dbReference>
<proteinExistence type="predicted"/>
<gene>
    <name evidence="2" type="ORF">RAE19_11465</name>
</gene>
<comment type="caution">
    <text evidence="2">The sequence shown here is derived from an EMBL/GenBank/DDBJ whole genome shotgun (WGS) entry which is preliminary data.</text>
</comment>
<dbReference type="EMBL" id="JAVBIK010000001">
    <property type="protein sequence ID" value="MDT7519322.1"/>
    <property type="molecule type" value="Genomic_DNA"/>
</dbReference>
<protein>
    <submittedName>
        <fullName evidence="2">Uncharacterized protein</fullName>
    </submittedName>
</protein>
<keyword evidence="1" id="KW-1133">Transmembrane helix</keyword>
<accession>A0ABU3KPI1</accession>
<evidence type="ECO:0000256" key="1">
    <source>
        <dbReference type="SAM" id="Phobius"/>
    </source>
</evidence>
<feature type="transmembrane region" description="Helical" evidence="1">
    <location>
        <begin position="81"/>
        <end position="99"/>
    </location>
</feature>
<sequence>MLQNKKLRVRLAVAFFLFILLGFGLTAEMTEYLIATTRLSIWAWRLIFALGGILLLGFWCIPSWHSRLSAGLEHKMPTHIFRVLLGFPVMALSLAGVLVAAPLGYVYGLAYLTGSLQTGVSAVVLKAEPVRTSGKGCKQDFTFRLDGATGEACVQGRVVGPLPVTGQRVELRGIRSVLGFWVREIHTTAVSAPS</sequence>